<dbReference type="KEGG" id="cfus:CYFUS_006611"/>
<dbReference type="CDD" id="cd00063">
    <property type="entry name" value="FN3"/>
    <property type="match status" value="1"/>
</dbReference>
<dbReference type="Gene3D" id="2.60.40.10">
    <property type="entry name" value="Immunoglobulins"/>
    <property type="match status" value="1"/>
</dbReference>
<evidence type="ECO:0000313" key="3">
    <source>
        <dbReference type="Proteomes" id="UP000217257"/>
    </source>
</evidence>
<dbReference type="EMBL" id="CP022098">
    <property type="protein sequence ID" value="ATB41149.1"/>
    <property type="molecule type" value="Genomic_DNA"/>
</dbReference>
<evidence type="ECO:0000259" key="1">
    <source>
        <dbReference type="PROSITE" id="PS50853"/>
    </source>
</evidence>
<dbReference type="Gene3D" id="2.60.120.260">
    <property type="entry name" value="Galactose-binding domain-like"/>
    <property type="match status" value="1"/>
</dbReference>
<dbReference type="InterPro" id="IPR036116">
    <property type="entry name" value="FN3_sf"/>
</dbReference>
<protein>
    <recommendedName>
        <fullName evidence="1">Fibronectin type-III domain-containing protein</fullName>
    </recommendedName>
</protein>
<proteinExistence type="predicted"/>
<dbReference type="InterPro" id="IPR013783">
    <property type="entry name" value="Ig-like_fold"/>
</dbReference>
<accession>A0A250JB65</accession>
<evidence type="ECO:0000313" key="2">
    <source>
        <dbReference type="EMBL" id="ATB41149.1"/>
    </source>
</evidence>
<name>A0A250JB65_9BACT</name>
<dbReference type="AlphaFoldDB" id="A0A250JB65"/>
<sequence length="810" mass="86621">MRPLTESQQRLLSSHAGYSVRGRVRVLGPDGTTWHNLSAFFERDFLEGVDVDESLDSPVAQATVRVQREMNGLSLAPLVTDSRANNLAGAYSPLLDVGRTFRVEVGLAPLGCEPGPGDWLPLFYGRVDDVDAGATVLTFKGRDFAGVLQDVWLRQEHQYGSAAGTPLQTVCQSILNDSHLSAFGLYVPEDLTWDLGPYNQAVEPVADALSKLATARGAECRWKLRPDTGDWGLWLWVPDRSASEPVWEWGPKDYAELGALSTSLADVRTLVEVVYSDASDLDVTGQPKRKTVVREDVAATMRYGYTAPDGTRVPRFMRVAEAAASNIRSQAAAGRLADAALADLSSASLGVSVEVALHPGLELADLARLAPNGVHFVDAQTLAVRQVTHSLSASGGTTRVQLLGKPSLSPRAWLGMEARPGVAPAPTFTGPAAPSGIAVTGAIAGAVLVFTAPDATTGPEADSYELHVGATPGFLLSTASLKAVSSSTRFDLTGLAPGLTYYARVRSRDKKGNVGPASPEVIINPQYLTPKSMLQAVSFGALPPNGDFEAQVDINSPPDAFTLSGGTWGLDAVSSGDSFAGARSVVFPAGRAAATLTAQAFTVRSGEQWVFSCWYKQGTAQQVSGFLRVRFYSDLSTPLPVVNNANLGGTESIYIANFWRRQLLAREVPDGARYVVVSVVKASGYTGSLTVDSLDALRRPAQGSWTSVTYQNRWIPATPPDGRFQDVRYRRDDFGRVELRGVLLAPSPVTSSLAFTLPEGCRPFEAPRLIRTHNQSQLVSIYIETDGRVLVVAPAGSEIPLDGISFETNS</sequence>
<feature type="domain" description="Fibronectin type-III" evidence="1">
    <location>
        <begin position="430"/>
        <end position="532"/>
    </location>
</feature>
<organism evidence="2 3">
    <name type="scientific">Cystobacter fuscus</name>
    <dbReference type="NCBI Taxonomy" id="43"/>
    <lineage>
        <taxon>Bacteria</taxon>
        <taxon>Pseudomonadati</taxon>
        <taxon>Myxococcota</taxon>
        <taxon>Myxococcia</taxon>
        <taxon>Myxococcales</taxon>
        <taxon>Cystobacterineae</taxon>
        <taxon>Archangiaceae</taxon>
        <taxon>Cystobacter</taxon>
    </lineage>
</organism>
<reference evidence="2 3" key="1">
    <citation type="submission" date="2017-06" db="EMBL/GenBank/DDBJ databases">
        <title>Sequencing and comparative analysis of myxobacterial genomes.</title>
        <authorList>
            <person name="Rupp O."/>
            <person name="Goesmann A."/>
            <person name="Sogaard-Andersen L."/>
        </authorList>
    </citation>
    <scope>NUCLEOTIDE SEQUENCE [LARGE SCALE GENOMIC DNA]</scope>
    <source>
        <strain evidence="2 3">DSM 52655</strain>
    </source>
</reference>
<dbReference type="PROSITE" id="PS50853">
    <property type="entry name" value="FN3"/>
    <property type="match status" value="1"/>
</dbReference>
<dbReference type="SUPFAM" id="SSF49265">
    <property type="entry name" value="Fibronectin type III"/>
    <property type="match status" value="1"/>
</dbReference>
<dbReference type="Proteomes" id="UP000217257">
    <property type="component" value="Chromosome"/>
</dbReference>
<gene>
    <name evidence="2" type="ORF">CYFUS_006611</name>
</gene>
<dbReference type="InterPro" id="IPR003961">
    <property type="entry name" value="FN3_dom"/>
</dbReference>